<dbReference type="Proteomes" id="UP000494040">
    <property type="component" value="Unassembled WGS sequence"/>
</dbReference>
<sequence length="138" mass="15793">MENPKTNKVGSRSGSERFDEFAEKVAEKNRVYAKTDVLQRLITAALKSKKKDVDLNELRRMIGEEDKEAVGEAVKEAVLMGLMVKRQNRLRVKEEVGCLLGEKRGRRRLRGNSKRPRAQQREKRPAETCDEPPATKDD</sequence>
<feature type="region of interest" description="Disordered" evidence="1">
    <location>
        <begin position="103"/>
        <end position="138"/>
    </location>
</feature>
<dbReference type="EnsemblMetazoa" id="XM_014401411.2">
    <property type="protein sequence ID" value="XP_014256897.1"/>
    <property type="gene ID" value="LOC106670811"/>
</dbReference>
<evidence type="ECO:0000313" key="3">
    <source>
        <dbReference type="Proteomes" id="UP000494040"/>
    </source>
</evidence>
<evidence type="ECO:0000313" key="2">
    <source>
        <dbReference type="EnsemblMetazoa" id="XP_014256897.1"/>
    </source>
</evidence>
<dbReference type="AlphaFoldDB" id="A0A8I6SBR9"/>
<name>A0A8I6SBR9_CIMLE</name>
<dbReference type="RefSeq" id="XP_014256897.1">
    <property type="nucleotide sequence ID" value="XM_014401411.2"/>
</dbReference>
<proteinExistence type="predicted"/>
<protein>
    <submittedName>
        <fullName evidence="2">Uncharacterized protein</fullName>
    </submittedName>
</protein>
<keyword evidence="3" id="KW-1185">Reference proteome</keyword>
<feature type="compositionally biased region" description="Basic and acidic residues" evidence="1">
    <location>
        <begin position="119"/>
        <end position="138"/>
    </location>
</feature>
<reference evidence="2" key="1">
    <citation type="submission" date="2022-01" db="UniProtKB">
        <authorList>
            <consortium name="EnsemblMetazoa"/>
        </authorList>
    </citation>
    <scope>IDENTIFICATION</scope>
</reference>
<feature type="compositionally biased region" description="Basic residues" evidence="1">
    <location>
        <begin position="104"/>
        <end position="118"/>
    </location>
</feature>
<accession>A0A8I6SBR9</accession>
<evidence type="ECO:0000256" key="1">
    <source>
        <dbReference type="SAM" id="MobiDB-lite"/>
    </source>
</evidence>
<dbReference type="KEGG" id="clec:106670811"/>
<dbReference type="GeneID" id="106670811"/>
<organism evidence="2 3">
    <name type="scientific">Cimex lectularius</name>
    <name type="common">Bed bug</name>
    <name type="synonym">Acanthia lectularia</name>
    <dbReference type="NCBI Taxonomy" id="79782"/>
    <lineage>
        <taxon>Eukaryota</taxon>
        <taxon>Metazoa</taxon>
        <taxon>Ecdysozoa</taxon>
        <taxon>Arthropoda</taxon>
        <taxon>Hexapoda</taxon>
        <taxon>Insecta</taxon>
        <taxon>Pterygota</taxon>
        <taxon>Neoptera</taxon>
        <taxon>Paraneoptera</taxon>
        <taxon>Hemiptera</taxon>
        <taxon>Heteroptera</taxon>
        <taxon>Panheteroptera</taxon>
        <taxon>Cimicomorpha</taxon>
        <taxon>Cimicidae</taxon>
        <taxon>Cimex</taxon>
    </lineage>
</organism>